<evidence type="ECO:0000313" key="1">
    <source>
        <dbReference type="EMBL" id="VDS06462.1"/>
    </source>
</evidence>
<name>A0A3S5D3N8_9HYPH</name>
<protein>
    <submittedName>
        <fullName evidence="1">Uncharacterized protein</fullName>
    </submittedName>
</protein>
<evidence type="ECO:0000313" key="2">
    <source>
        <dbReference type="Proteomes" id="UP000268844"/>
    </source>
</evidence>
<proteinExistence type="predicted"/>
<reference evidence="1 2" key="1">
    <citation type="submission" date="2018-12" db="EMBL/GenBank/DDBJ databases">
        <authorList>
            <person name="Criscuolo A."/>
        </authorList>
    </citation>
    <scope>NUCLEOTIDE SEQUENCE [LARGE SCALE GENOMIC DNA]</scope>
    <source>
        <strain evidence="1">ACIP1116281</strain>
    </source>
</reference>
<sequence length="58" mass="6400">MIQGADSITGASMRCCGKVSLLRLTLTFKFHLQLFAPFDVNDDRHGRVLALSFKSATN</sequence>
<gene>
    <name evidence="1" type="ORF">DEVEQU_03626</name>
</gene>
<dbReference type="Proteomes" id="UP000268844">
    <property type="component" value="Unassembled WGS sequence"/>
</dbReference>
<accession>A0A3S5D3N8</accession>
<dbReference type="AlphaFoldDB" id="A0A3S5D3N8"/>
<keyword evidence="2" id="KW-1185">Reference proteome</keyword>
<organism evidence="1 2">
    <name type="scientific">Devosia equisanguinis</name>
    <dbReference type="NCBI Taxonomy" id="2490941"/>
    <lineage>
        <taxon>Bacteria</taxon>
        <taxon>Pseudomonadati</taxon>
        <taxon>Pseudomonadota</taxon>
        <taxon>Alphaproteobacteria</taxon>
        <taxon>Hyphomicrobiales</taxon>
        <taxon>Devosiaceae</taxon>
        <taxon>Devosia</taxon>
    </lineage>
</organism>
<dbReference type="EMBL" id="UZWD01000049">
    <property type="protein sequence ID" value="VDS06462.1"/>
    <property type="molecule type" value="Genomic_DNA"/>
</dbReference>